<evidence type="ECO:0000256" key="2">
    <source>
        <dbReference type="ARBA" id="ARBA00023125"/>
    </source>
</evidence>
<dbReference type="InterPro" id="IPR009057">
    <property type="entry name" value="Homeodomain-like_sf"/>
</dbReference>
<dbReference type="PANTHER" id="PTHR46796">
    <property type="entry name" value="HTH-TYPE TRANSCRIPTIONAL ACTIVATOR RHAS-RELATED"/>
    <property type="match status" value="1"/>
</dbReference>
<protein>
    <submittedName>
        <fullName evidence="5">Transcriptional regulator, AraC family</fullName>
    </submittedName>
</protein>
<dbReference type="PANTHER" id="PTHR46796:SF6">
    <property type="entry name" value="ARAC SUBFAMILY"/>
    <property type="match status" value="1"/>
</dbReference>
<dbReference type="Gene3D" id="1.10.10.60">
    <property type="entry name" value="Homeodomain-like"/>
    <property type="match status" value="1"/>
</dbReference>
<sequence>MTSTVDSFAPLRFSTDDLPERDRMAICREVFGRYVVNLQLEGIPDVRFLQTATLRSLPGISLMFGNSSGLRAERTRMLIPDGNDDLVLNVATEGVSHVSQIGREATVAPCEGVLLSNAEAGALTYPVGARYVTITVPRKTIAAMVNDPEAAIVRPIPKETEALRLLISYVTAADDSYAFATPELRHAFATHVQDLVALVIGATPEATDRARSRGARAARLSAIKTYIRAGMGQTNLSLEAIARHQGITPRYVRKLFDLEGTTFTEFVLDQRLARAHSMLIDRQFADRAISAIAFTVGFGDLSYFNRAFRRLYGATPSDVRAAAQRERE</sequence>
<dbReference type="InterPro" id="IPR018062">
    <property type="entry name" value="HTH_AraC-typ_CS"/>
</dbReference>
<dbReference type="InterPro" id="IPR020449">
    <property type="entry name" value="Tscrpt_reg_AraC-type_HTH"/>
</dbReference>
<dbReference type="Proteomes" id="UP000189935">
    <property type="component" value="Chromosome I"/>
</dbReference>
<accession>A0A1M6L8A9</accession>
<dbReference type="PRINTS" id="PR00032">
    <property type="entry name" value="HTHARAC"/>
</dbReference>
<dbReference type="PROSITE" id="PS01124">
    <property type="entry name" value="HTH_ARAC_FAMILY_2"/>
    <property type="match status" value="1"/>
</dbReference>
<evidence type="ECO:0000256" key="1">
    <source>
        <dbReference type="ARBA" id="ARBA00023015"/>
    </source>
</evidence>
<evidence type="ECO:0000259" key="4">
    <source>
        <dbReference type="PROSITE" id="PS01124"/>
    </source>
</evidence>
<keyword evidence="2" id="KW-0238">DNA-binding</keyword>
<dbReference type="Pfam" id="PF14525">
    <property type="entry name" value="AraC_binding_2"/>
    <property type="match status" value="1"/>
</dbReference>
<dbReference type="InterPro" id="IPR050204">
    <property type="entry name" value="AraC_XylS_family_regulators"/>
</dbReference>
<name>A0A1M6L8A9_9BRAD</name>
<dbReference type="AlphaFoldDB" id="A0A1M6L8A9"/>
<keyword evidence="3" id="KW-0804">Transcription</keyword>
<dbReference type="GO" id="GO:0043565">
    <property type="term" value="F:sequence-specific DNA binding"/>
    <property type="evidence" value="ECO:0007669"/>
    <property type="project" value="InterPro"/>
</dbReference>
<dbReference type="EMBL" id="LT670844">
    <property type="protein sequence ID" value="SHJ67437.1"/>
    <property type="molecule type" value="Genomic_DNA"/>
</dbReference>
<dbReference type="SMART" id="SM00342">
    <property type="entry name" value="HTH_ARAC"/>
    <property type="match status" value="1"/>
</dbReference>
<proteinExistence type="predicted"/>
<dbReference type="PROSITE" id="PS00041">
    <property type="entry name" value="HTH_ARAC_FAMILY_1"/>
    <property type="match status" value="1"/>
</dbReference>
<feature type="domain" description="HTH araC/xylS-type" evidence="4">
    <location>
        <begin position="221"/>
        <end position="322"/>
    </location>
</feature>
<evidence type="ECO:0000313" key="6">
    <source>
        <dbReference type="Proteomes" id="UP000189935"/>
    </source>
</evidence>
<dbReference type="RefSeq" id="WP_172841976.1">
    <property type="nucleotide sequence ID" value="NZ_LT670844.1"/>
</dbReference>
<gene>
    <name evidence="5" type="ORF">SAMN05444159_1202</name>
</gene>
<evidence type="ECO:0000313" key="5">
    <source>
        <dbReference type="EMBL" id="SHJ67437.1"/>
    </source>
</evidence>
<dbReference type="Pfam" id="PF12833">
    <property type="entry name" value="HTH_18"/>
    <property type="match status" value="1"/>
</dbReference>
<organism evidence="5 6">
    <name type="scientific">Bradyrhizobium lablabi</name>
    <dbReference type="NCBI Taxonomy" id="722472"/>
    <lineage>
        <taxon>Bacteria</taxon>
        <taxon>Pseudomonadati</taxon>
        <taxon>Pseudomonadota</taxon>
        <taxon>Alphaproteobacteria</taxon>
        <taxon>Hyphomicrobiales</taxon>
        <taxon>Nitrobacteraceae</taxon>
        <taxon>Bradyrhizobium</taxon>
    </lineage>
</organism>
<reference evidence="5 6" key="1">
    <citation type="submission" date="2016-11" db="EMBL/GenBank/DDBJ databases">
        <authorList>
            <person name="Jaros S."/>
            <person name="Januszkiewicz K."/>
            <person name="Wedrychowicz H."/>
        </authorList>
    </citation>
    <scope>NUCLEOTIDE SEQUENCE [LARGE SCALE GENOMIC DNA]</scope>
    <source>
        <strain evidence="5 6">GAS499</strain>
    </source>
</reference>
<evidence type="ECO:0000256" key="3">
    <source>
        <dbReference type="ARBA" id="ARBA00023163"/>
    </source>
</evidence>
<dbReference type="SUPFAM" id="SSF46689">
    <property type="entry name" value="Homeodomain-like"/>
    <property type="match status" value="1"/>
</dbReference>
<dbReference type="InterPro" id="IPR035418">
    <property type="entry name" value="AraC-bd_2"/>
</dbReference>
<dbReference type="InterPro" id="IPR018060">
    <property type="entry name" value="HTH_AraC"/>
</dbReference>
<dbReference type="GO" id="GO:0003700">
    <property type="term" value="F:DNA-binding transcription factor activity"/>
    <property type="evidence" value="ECO:0007669"/>
    <property type="project" value="InterPro"/>
</dbReference>
<keyword evidence="1" id="KW-0805">Transcription regulation</keyword>